<evidence type="ECO:0000256" key="5">
    <source>
        <dbReference type="ARBA" id="ARBA00022741"/>
    </source>
</evidence>
<dbReference type="Pfam" id="PF02706">
    <property type="entry name" value="Wzz"/>
    <property type="match status" value="1"/>
</dbReference>
<keyword evidence="5" id="KW-0547">Nucleotide-binding</keyword>
<feature type="compositionally biased region" description="Polar residues" evidence="10">
    <location>
        <begin position="573"/>
        <end position="584"/>
    </location>
</feature>
<dbReference type="InterPro" id="IPR027417">
    <property type="entry name" value="P-loop_NTPase"/>
</dbReference>
<dbReference type="InterPro" id="IPR005702">
    <property type="entry name" value="Wzc-like_C"/>
</dbReference>
<protein>
    <submittedName>
        <fullName evidence="12">Wzz/FepE/Etk N-terminal domain-containing protein</fullName>
    </submittedName>
</protein>
<dbReference type="CDD" id="cd05387">
    <property type="entry name" value="BY-kinase"/>
    <property type="match status" value="1"/>
</dbReference>
<keyword evidence="9" id="KW-0175">Coiled coil</keyword>
<evidence type="ECO:0000256" key="3">
    <source>
        <dbReference type="ARBA" id="ARBA00022475"/>
    </source>
</evidence>
<evidence type="ECO:0000256" key="2">
    <source>
        <dbReference type="ARBA" id="ARBA00006683"/>
    </source>
</evidence>
<evidence type="ECO:0000256" key="6">
    <source>
        <dbReference type="ARBA" id="ARBA00022840"/>
    </source>
</evidence>
<evidence type="ECO:0000256" key="8">
    <source>
        <dbReference type="ARBA" id="ARBA00023136"/>
    </source>
</evidence>
<evidence type="ECO:0000256" key="4">
    <source>
        <dbReference type="ARBA" id="ARBA00022692"/>
    </source>
</evidence>
<feature type="compositionally biased region" description="Basic and acidic residues" evidence="10">
    <location>
        <begin position="548"/>
        <end position="558"/>
    </location>
</feature>
<evidence type="ECO:0000313" key="13">
    <source>
        <dbReference type="Proteomes" id="UP001595823"/>
    </source>
</evidence>
<evidence type="ECO:0000256" key="1">
    <source>
        <dbReference type="ARBA" id="ARBA00004651"/>
    </source>
</evidence>
<comment type="similarity">
    <text evidence="2">Belongs to the CpsC/CapA family.</text>
</comment>
<name>A0ABV8TY47_9ACTN</name>
<evidence type="ECO:0000256" key="9">
    <source>
        <dbReference type="SAM" id="Coils"/>
    </source>
</evidence>
<evidence type="ECO:0000313" key="12">
    <source>
        <dbReference type="EMBL" id="MFC4335679.1"/>
    </source>
</evidence>
<feature type="compositionally biased region" description="Acidic residues" evidence="10">
    <location>
        <begin position="516"/>
        <end position="537"/>
    </location>
</feature>
<dbReference type="PANTHER" id="PTHR32309:SF31">
    <property type="entry name" value="CAPSULAR EXOPOLYSACCHARIDE FAMILY"/>
    <property type="match status" value="1"/>
</dbReference>
<accession>A0ABV8TY47</accession>
<dbReference type="PANTHER" id="PTHR32309">
    <property type="entry name" value="TYROSINE-PROTEIN KINASE"/>
    <property type="match status" value="1"/>
</dbReference>
<keyword evidence="3" id="KW-1003">Cell membrane</keyword>
<organism evidence="12 13">
    <name type="scientific">Salininema proteolyticum</name>
    <dbReference type="NCBI Taxonomy" id="1607685"/>
    <lineage>
        <taxon>Bacteria</taxon>
        <taxon>Bacillati</taxon>
        <taxon>Actinomycetota</taxon>
        <taxon>Actinomycetes</taxon>
        <taxon>Glycomycetales</taxon>
        <taxon>Glycomycetaceae</taxon>
        <taxon>Salininema</taxon>
    </lineage>
</organism>
<proteinExistence type="inferred from homology"/>
<evidence type="ECO:0000256" key="7">
    <source>
        <dbReference type="ARBA" id="ARBA00022989"/>
    </source>
</evidence>
<keyword evidence="6" id="KW-0067">ATP-binding</keyword>
<keyword evidence="4" id="KW-0812">Transmembrane</keyword>
<dbReference type="InterPro" id="IPR003856">
    <property type="entry name" value="LPS_length_determ_N"/>
</dbReference>
<dbReference type="Proteomes" id="UP001595823">
    <property type="component" value="Unassembled WGS sequence"/>
</dbReference>
<comment type="caution">
    <text evidence="12">The sequence shown here is derived from an EMBL/GenBank/DDBJ whole genome shotgun (WGS) entry which is preliminary data.</text>
</comment>
<feature type="region of interest" description="Disordered" evidence="10">
    <location>
        <begin position="496"/>
        <end position="584"/>
    </location>
</feature>
<evidence type="ECO:0000256" key="10">
    <source>
        <dbReference type="SAM" id="MobiDB-lite"/>
    </source>
</evidence>
<dbReference type="RefSeq" id="WP_380620784.1">
    <property type="nucleotide sequence ID" value="NZ_JBHSDK010000015.1"/>
</dbReference>
<comment type="subcellular location">
    <subcellularLocation>
        <location evidence="1">Cell membrane</location>
        <topology evidence="1">Multi-pass membrane protein</topology>
    </subcellularLocation>
</comment>
<gene>
    <name evidence="12" type="ORF">ACFPET_10750</name>
</gene>
<dbReference type="SUPFAM" id="SSF52540">
    <property type="entry name" value="P-loop containing nucleoside triphosphate hydrolases"/>
    <property type="match status" value="1"/>
</dbReference>
<dbReference type="InterPro" id="IPR050445">
    <property type="entry name" value="Bact_polysacc_biosynth/exp"/>
</dbReference>
<evidence type="ECO:0000259" key="11">
    <source>
        <dbReference type="Pfam" id="PF02706"/>
    </source>
</evidence>
<feature type="domain" description="Polysaccharide chain length determinant N-terminal" evidence="11">
    <location>
        <begin position="9"/>
        <end position="91"/>
    </location>
</feature>
<keyword evidence="7" id="KW-1133">Transmembrane helix</keyword>
<reference evidence="13" key="1">
    <citation type="journal article" date="2019" name="Int. J. Syst. Evol. Microbiol.">
        <title>The Global Catalogue of Microorganisms (GCM) 10K type strain sequencing project: providing services to taxonomists for standard genome sequencing and annotation.</title>
        <authorList>
            <consortium name="The Broad Institute Genomics Platform"/>
            <consortium name="The Broad Institute Genome Sequencing Center for Infectious Disease"/>
            <person name="Wu L."/>
            <person name="Ma J."/>
        </authorList>
    </citation>
    <scope>NUCLEOTIDE SEQUENCE [LARGE SCALE GENOMIC DNA]</scope>
    <source>
        <strain evidence="13">IBRC-M 10908</strain>
    </source>
</reference>
<sequence length="584" mass="60679">MSYTATRTLGDYATMLRRSRGLIAALLLGSLALGVAALSWAEEVYESRTSILVQSTGLETEVLGARGNGQVNLDTEAQLVRSTEIAAAVAERLGHGDTTALREAVDVTVPPNTAVLEIRFRDSTAGGAYDGARAYGEAYLEHRRAQAVSGLKSEIESNEQRMAGLNGEIDDLKDTLAGQDPDTTAHARTEGKIDRLAGQAADLEAENAELESQESSVSPGRTINAASLPASPVSPNAPVTMAAAFAVGTILALIAAFLRHQGARRVLYASDVTQRCGVDVIGSVPSSVRFRTREVFGAYSPGGRIFSQMRNVVMSQLGDGRRVIVAVGVSPGPAASVTVANLGNALARAGDRTVSIAGNPTSPVGLSELAETSPIPGLSDVWSGRAGLPDASFTAPRRPGLSVIGPGAAARATGPTSDAVNRTFKDLAKAGNVVLVDAPPLSCSADAQMFASHADAVVIVVQAGRDTIRETQECVEAIEKVGTRIIGAVLLPPDLGPMMEAPSPGSGTPARKTAAEEEAPEDAPGDDSPTDALDVVEPEPQRSSPRTEAAHTEEDTTRKSSSADWESVHLRQRSSVGQEPAGQS</sequence>
<dbReference type="Gene3D" id="3.40.50.300">
    <property type="entry name" value="P-loop containing nucleotide triphosphate hydrolases"/>
    <property type="match status" value="1"/>
</dbReference>
<feature type="coiled-coil region" evidence="9">
    <location>
        <begin position="148"/>
        <end position="213"/>
    </location>
</feature>
<keyword evidence="13" id="KW-1185">Reference proteome</keyword>
<keyword evidence="8" id="KW-0472">Membrane</keyword>
<dbReference type="EMBL" id="JBHSDK010000015">
    <property type="protein sequence ID" value="MFC4335679.1"/>
    <property type="molecule type" value="Genomic_DNA"/>
</dbReference>